<name>A0ABN1GGW5_9ACTN</name>
<dbReference type="Gene3D" id="2.60.40.420">
    <property type="entry name" value="Cupredoxins - blue copper proteins"/>
    <property type="match status" value="1"/>
</dbReference>
<evidence type="ECO:0000256" key="2">
    <source>
        <dbReference type="SAM" id="SignalP"/>
    </source>
</evidence>
<keyword evidence="4" id="KW-1185">Reference proteome</keyword>
<evidence type="ECO:0000313" key="3">
    <source>
        <dbReference type="EMBL" id="GAA0611306.1"/>
    </source>
</evidence>
<feature type="region of interest" description="Disordered" evidence="1">
    <location>
        <begin position="26"/>
        <end position="88"/>
    </location>
</feature>
<sequence>MNRPAYRTAAAALAASLLLVLAACGDDDDDAAQDPTPTPAATVTPSASPSADASASPSDSASPSASADAEEGQRIEINLVDGKPTEKVGPTVSVAKGEKLTLVITSDKAQEIHVHGLDEYIKVGAGETVTKTFTVDIAAGSYEVEVHDGSVLLFKLQVK</sequence>
<proteinExistence type="predicted"/>
<reference evidence="3 4" key="1">
    <citation type="journal article" date="2019" name="Int. J. Syst. Evol. Microbiol.">
        <title>The Global Catalogue of Microorganisms (GCM) 10K type strain sequencing project: providing services to taxonomists for standard genome sequencing and annotation.</title>
        <authorList>
            <consortium name="The Broad Institute Genomics Platform"/>
            <consortium name="The Broad Institute Genome Sequencing Center for Infectious Disease"/>
            <person name="Wu L."/>
            <person name="Ma J."/>
        </authorList>
    </citation>
    <scope>NUCLEOTIDE SEQUENCE [LARGE SCALE GENOMIC DNA]</scope>
    <source>
        <strain evidence="3 4">JCM 10671</strain>
    </source>
</reference>
<dbReference type="EMBL" id="BAAAHE010000008">
    <property type="protein sequence ID" value="GAA0611306.1"/>
    <property type="molecule type" value="Genomic_DNA"/>
</dbReference>
<dbReference type="SUPFAM" id="SSF49503">
    <property type="entry name" value="Cupredoxins"/>
    <property type="match status" value="1"/>
</dbReference>
<gene>
    <name evidence="3" type="ORF">GCM10009547_11690</name>
</gene>
<organism evidence="3 4">
    <name type="scientific">Sporichthya brevicatena</name>
    <dbReference type="NCBI Taxonomy" id="171442"/>
    <lineage>
        <taxon>Bacteria</taxon>
        <taxon>Bacillati</taxon>
        <taxon>Actinomycetota</taxon>
        <taxon>Actinomycetes</taxon>
        <taxon>Sporichthyales</taxon>
        <taxon>Sporichthyaceae</taxon>
        <taxon>Sporichthya</taxon>
    </lineage>
</organism>
<feature type="chain" id="PRO_5047005647" description="EfeO-type cupredoxin-like domain-containing protein" evidence="2">
    <location>
        <begin position="23"/>
        <end position="159"/>
    </location>
</feature>
<dbReference type="InterPro" id="IPR008972">
    <property type="entry name" value="Cupredoxin"/>
</dbReference>
<evidence type="ECO:0008006" key="5">
    <source>
        <dbReference type="Google" id="ProtNLM"/>
    </source>
</evidence>
<dbReference type="RefSeq" id="WP_344602592.1">
    <property type="nucleotide sequence ID" value="NZ_BAAAHE010000008.1"/>
</dbReference>
<evidence type="ECO:0000313" key="4">
    <source>
        <dbReference type="Proteomes" id="UP001500957"/>
    </source>
</evidence>
<feature type="signal peptide" evidence="2">
    <location>
        <begin position="1"/>
        <end position="22"/>
    </location>
</feature>
<feature type="compositionally biased region" description="Low complexity" evidence="1">
    <location>
        <begin position="33"/>
        <end position="67"/>
    </location>
</feature>
<comment type="caution">
    <text evidence="3">The sequence shown here is derived from an EMBL/GenBank/DDBJ whole genome shotgun (WGS) entry which is preliminary data.</text>
</comment>
<evidence type="ECO:0000256" key="1">
    <source>
        <dbReference type="SAM" id="MobiDB-lite"/>
    </source>
</evidence>
<dbReference type="Proteomes" id="UP001500957">
    <property type="component" value="Unassembled WGS sequence"/>
</dbReference>
<protein>
    <recommendedName>
        <fullName evidence="5">EfeO-type cupredoxin-like domain-containing protein</fullName>
    </recommendedName>
</protein>
<dbReference type="PROSITE" id="PS51257">
    <property type="entry name" value="PROKAR_LIPOPROTEIN"/>
    <property type="match status" value="1"/>
</dbReference>
<accession>A0ABN1GGW5</accession>
<keyword evidence="2" id="KW-0732">Signal</keyword>